<dbReference type="HOGENOM" id="CLU_385817_0_0_10"/>
<sequence length="716" mass="83087">MNKSDFEIVCQEGKYGLQDDKGNIVVPFIYDKILDYDDDGYIRVLKGKVYGTVDLKGNLVIPHSLGITHLGVFHKGTARARKDGLWGLVDVHGNCLTGFVYKDMDAHRSYGYRVITQDNKYGTIDEQGNFKKVTDTKHSPFQSIRVFHNGVAPAYTYQMKWIFIDKDHKRVNDYEYWSMDSVLRNGIYTVAYAPNQYSAAKYDGTPITTDTFDYPLHFENGLSRCCKKHLDNEEKEITLEDGQPMYDYGIIKDNGEYLFPMEYHFLDWNNPKTKDCWYAEDDYASYILFLNGEKLIFYKCPSHKYQPYIPKELFNHHITQEQFEAIKFRPKVIFDKVIKHFDRFLFFSKLREWIDAWHDFDFYYRDTDAPVDVEKTYRVGKIIRCGSDMELTRKLLRPVHKIRFIIASHHIASVEELKKEDDDAEEAYVPFEEYIAGRNTYFMVLDNYHYGSTTQILLLQLPYTALQMAKVFGVRLSPTVLRKESLAGMDVIGTARTDLQTKMTEPVHGHSLSAVWTAKMYQPIGFDQDARKVSLRPKHVVTKVRNEEYVNFFINYDGFPKREEFLKDNYSKLQIAIGNVKYLVSNVIVTDNNVSEASMKPGTCKLVSEIGEPYDYRLLASYPVWQEGEANEKKFLQSCYRSAYKIAQANKFDSIGFTCLGLDKGYPIDIAISIAAQTTIEYMTTGKFDDNVVFCLKSESVAARFITELKEYLKQN</sequence>
<evidence type="ECO:0000259" key="1">
    <source>
        <dbReference type="Pfam" id="PF01661"/>
    </source>
</evidence>
<dbReference type="RefSeq" id="WP_007575097.1">
    <property type="nucleotide sequence ID" value="NZ_BPTS01000002.1"/>
</dbReference>
<keyword evidence="3" id="KW-1185">Reference proteome</keyword>
<dbReference type="InterPro" id="IPR043472">
    <property type="entry name" value="Macro_dom-like"/>
</dbReference>
<dbReference type="PANTHER" id="PTHR37841:SF1">
    <property type="entry name" value="DUF3298 DOMAIN-CONTAINING PROTEIN"/>
    <property type="match status" value="1"/>
</dbReference>
<dbReference type="InterPro" id="IPR002589">
    <property type="entry name" value="Macro_dom"/>
</dbReference>
<accession>F8N7V1</accession>
<dbReference type="SUPFAM" id="SSF52949">
    <property type="entry name" value="Macro domain-like"/>
    <property type="match status" value="1"/>
</dbReference>
<dbReference type="STRING" id="688246.Premu_2105"/>
<dbReference type="AlphaFoldDB" id="F8N7V1"/>
<dbReference type="Gene3D" id="3.40.220.10">
    <property type="entry name" value="Leucine Aminopeptidase, subunit E, domain 1"/>
    <property type="match status" value="1"/>
</dbReference>
<protein>
    <submittedName>
        <fullName evidence="2">Appr-1-p processing domain protein</fullName>
    </submittedName>
</protein>
<dbReference type="Pfam" id="PF01661">
    <property type="entry name" value="Macro"/>
    <property type="match status" value="1"/>
</dbReference>
<dbReference type="EMBL" id="GL945017">
    <property type="protein sequence ID" value="EGN57497.1"/>
    <property type="molecule type" value="Genomic_DNA"/>
</dbReference>
<dbReference type="eggNOG" id="COG0515">
    <property type="taxonomic scope" value="Bacteria"/>
</dbReference>
<name>F8N7V1_9BACT</name>
<gene>
    <name evidence="2" type="ORF">Premu_2105</name>
</gene>
<dbReference type="eggNOG" id="COG2110">
    <property type="taxonomic scope" value="Bacteria"/>
</dbReference>
<dbReference type="InterPro" id="IPR032774">
    <property type="entry name" value="WG_beta_rep"/>
</dbReference>
<evidence type="ECO:0000313" key="3">
    <source>
        <dbReference type="Proteomes" id="UP000002772"/>
    </source>
</evidence>
<dbReference type="PANTHER" id="PTHR37841">
    <property type="entry name" value="GLR2918 PROTEIN"/>
    <property type="match status" value="1"/>
</dbReference>
<feature type="domain" description="Macro" evidence="1">
    <location>
        <begin position="597"/>
        <end position="674"/>
    </location>
</feature>
<dbReference type="Proteomes" id="UP000002772">
    <property type="component" value="Unassembled WGS sequence"/>
</dbReference>
<dbReference type="OrthoDB" id="1114334at2"/>
<proteinExistence type="predicted"/>
<reference evidence="3" key="1">
    <citation type="journal article" date="2011" name="Stand. Genomic Sci.">
        <title>Non-contiguous finished genome sequence of the opportunistic oral pathogen Prevotella multisaccharivorax type strain (PPPA20).</title>
        <authorList>
            <person name="Pati A."/>
            <person name="Gronow S."/>
            <person name="Lu M."/>
            <person name="Lapidus A."/>
            <person name="Nolan M."/>
            <person name="Lucas S."/>
            <person name="Hammon N."/>
            <person name="Deshpande S."/>
            <person name="Cheng J.F."/>
            <person name="Tapia R."/>
            <person name="Han C."/>
            <person name="Goodwin L."/>
            <person name="Pitluck S."/>
            <person name="Liolios K."/>
            <person name="Pagani I."/>
            <person name="Mavromatis K."/>
            <person name="Mikhailova N."/>
            <person name="Huntemann M."/>
            <person name="Chen A."/>
            <person name="Palaniappan K."/>
            <person name="Land M."/>
            <person name="Hauser L."/>
            <person name="Detter J.C."/>
            <person name="Brambilla E.M."/>
            <person name="Rohde M."/>
            <person name="Goker M."/>
            <person name="Woyke T."/>
            <person name="Bristow J."/>
            <person name="Eisen J.A."/>
            <person name="Markowitz V."/>
            <person name="Hugenholtz P."/>
            <person name="Kyrpides N.C."/>
            <person name="Klenk H.P."/>
            <person name="Ivanova N."/>
        </authorList>
    </citation>
    <scope>NUCLEOTIDE SEQUENCE [LARGE SCALE GENOMIC DNA]</scope>
    <source>
        <strain evidence="3">DSM 17128</strain>
    </source>
</reference>
<organism evidence="2 3">
    <name type="scientific">Hallella multisaccharivorax DSM 17128</name>
    <dbReference type="NCBI Taxonomy" id="688246"/>
    <lineage>
        <taxon>Bacteria</taxon>
        <taxon>Pseudomonadati</taxon>
        <taxon>Bacteroidota</taxon>
        <taxon>Bacteroidia</taxon>
        <taxon>Bacteroidales</taxon>
        <taxon>Prevotellaceae</taxon>
        <taxon>Hallella</taxon>
    </lineage>
</organism>
<dbReference type="Pfam" id="PF14903">
    <property type="entry name" value="WG_beta_rep"/>
    <property type="match status" value="1"/>
</dbReference>
<evidence type="ECO:0000313" key="2">
    <source>
        <dbReference type="EMBL" id="EGN57497.1"/>
    </source>
</evidence>